<dbReference type="AlphaFoldDB" id="A0A2H0CVJ8"/>
<feature type="domain" description="Peptidase S26" evidence="9">
    <location>
        <begin position="30"/>
        <end position="186"/>
    </location>
</feature>
<dbReference type="PROSITE" id="PS00760">
    <property type="entry name" value="SPASE_I_2"/>
    <property type="match status" value="1"/>
</dbReference>
<dbReference type="GO" id="GO:0009003">
    <property type="term" value="F:signal peptidase activity"/>
    <property type="evidence" value="ECO:0007669"/>
    <property type="project" value="UniProtKB-EC"/>
</dbReference>
<dbReference type="InterPro" id="IPR019533">
    <property type="entry name" value="Peptidase_S26"/>
</dbReference>
<comment type="caution">
    <text evidence="10">The sequence shown here is derived from an EMBL/GenBank/DDBJ whole genome shotgun (WGS) entry which is preliminary data.</text>
</comment>
<keyword evidence="5 7" id="KW-0378">Hydrolase</keyword>
<dbReference type="PROSITE" id="PS00501">
    <property type="entry name" value="SPASE_I_1"/>
    <property type="match status" value="1"/>
</dbReference>
<dbReference type="GO" id="GO:0006465">
    <property type="term" value="P:signal peptide processing"/>
    <property type="evidence" value="ECO:0007669"/>
    <property type="project" value="InterPro"/>
</dbReference>
<dbReference type="InterPro" id="IPR000223">
    <property type="entry name" value="Pept_S26A_signal_pept_1"/>
</dbReference>
<evidence type="ECO:0000256" key="3">
    <source>
        <dbReference type="ARBA" id="ARBA00013208"/>
    </source>
</evidence>
<keyword evidence="4 7" id="KW-0645">Protease</keyword>
<dbReference type="Proteomes" id="UP000230638">
    <property type="component" value="Unassembled WGS sequence"/>
</dbReference>
<dbReference type="PANTHER" id="PTHR43390:SF1">
    <property type="entry name" value="CHLOROPLAST PROCESSING PEPTIDASE"/>
    <property type="match status" value="1"/>
</dbReference>
<dbReference type="InterPro" id="IPR019757">
    <property type="entry name" value="Pept_S26A_signal_pept_1_Lys-AS"/>
</dbReference>
<dbReference type="InterPro" id="IPR019758">
    <property type="entry name" value="Pept_S26A_signal_pept_1_CS"/>
</dbReference>
<dbReference type="SUPFAM" id="SSF51306">
    <property type="entry name" value="LexA/Signal peptidase"/>
    <property type="match status" value="1"/>
</dbReference>
<accession>A0A2H0CVJ8</accession>
<reference evidence="10 11" key="1">
    <citation type="submission" date="2017-09" db="EMBL/GenBank/DDBJ databases">
        <title>Depth-based differentiation of microbial function through sediment-hosted aquifers and enrichment of novel symbionts in the deep terrestrial subsurface.</title>
        <authorList>
            <person name="Probst A.J."/>
            <person name="Ladd B."/>
            <person name="Jarett J.K."/>
            <person name="Geller-Mcgrath D.E."/>
            <person name="Sieber C.M."/>
            <person name="Emerson J.B."/>
            <person name="Anantharaman K."/>
            <person name="Thomas B.C."/>
            <person name="Malmstrom R."/>
            <person name="Stieglmeier M."/>
            <person name="Klingl A."/>
            <person name="Woyke T."/>
            <person name="Ryan C.M."/>
            <person name="Banfield J.F."/>
        </authorList>
    </citation>
    <scope>NUCLEOTIDE SEQUENCE [LARGE SCALE GENOMIC DNA]</scope>
    <source>
        <strain evidence="10">CG22_combo_CG10-13_8_21_14_all_47_15</strain>
    </source>
</reference>
<feature type="active site" evidence="6">
    <location>
        <position position="102"/>
    </location>
</feature>
<evidence type="ECO:0000256" key="1">
    <source>
        <dbReference type="ARBA" id="ARBA00000677"/>
    </source>
</evidence>
<dbReference type="EC" id="3.4.21.89" evidence="3 7"/>
<proteinExistence type="inferred from homology"/>
<evidence type="ECO:0000256" key="5">
    <source>
        <dbReference type="ARBA" id="ARBA00022801"/>
    </source>
</evidence>
<comment type="similarity">
    <text evidence="2 8">Belongs to the peptidase S26 family.</text>
</comment>
<feature type="active site" evidence="6">
    <location>
        <position position="59"/>
    </location>
</feature>
<evidence type="ECO:0000313" key="11">
    <source>
        <dbReference type="Proteomes" id="UP000230638"/>
    </source>
</evidence>
<gene>
    <name evidence="10" type="primary">lepB</name>
    <name evidence="10" type="ORF">COW88_00400</name>
</gene>
<name>A0A2H0CVJ8_9BACT</name>
<dbReference type="CDD" id="cd06530">
    <property type="entry name" value="S26_SPase_I"/>
    <property type="match status" value="1"/>
</dbReference>
<dbReference type="Gene3D" id="2.10.109.10">
    <property type="entry name" value="Umud Fragment, subunit A"/>
    <property type="match status" value="1"/>
</dbReference>
<evidence type="ECO:0000259" key="9">
    <source>
        <dbReference type="Pfam" id="PF10502"/>
    </source>
</evidence>
<dbReference type="NCBIfam" id="TIGR02227">
    <property type="entry name" value="sigpep_I_bact"/>
    <property type="match status" value="1"/>
</dbReference>
<feature type="transmembrane region" description="Helical" evidence="7">
    <location>
        <begin position="31"/>
        <end position="49"/>
    </location>
</feature>
<dbReference type="PANTHER" id="PTHR43390">
    <property type="entry name" value="SIGNAL PEPTIDASE I"/>
    <property type="match status" value="1"/>
</dbReference>
<dbReference type="InterPro" id="IPR036286">
    <property type="entry name" value="LexA/Signal_pep-like_sf"/>
</dbReference>
<evidence type="ECO:0000256" key="2">
    <source>
        <dbReference type="ARBA" id="ARBA00009370"/>
    </source>
</evidence>
<dbReference type="InterPro" id="IPR019756">
    <property type="entry name" value="Pept_S26A_signal_pept_1_Ser-AS"/>
</dbReference>
<evidence type="ECO:0000313" key="10">
    <source>
        <dbReference type="EMBL" id="PIP73914.1"/>
    </source>
</evidence>
<comment type="subcellular location">
    <subcellularLocation>
        <location evidence="8">Membrane</location>
        <topology evidence="8">Single-pass type II membrane protein</topology>
    </subcellularLocation>
</comment>
<evidence type="ECO:0000256" key="4">
    <source>
        <dbReference type="ARBA" id="ARBA00022670"/>
    </source>
</evidence>
<sequence length="200" mass="22623">MEKNETEQTNESEVFPEAETLKQESSFWGEVFRFAIIATLIVLPIRLYIAQPFIVSGASMVPTFESGDYLIVDEVSYRFEKPERGDVIVFRFPEDPSTFFIKRIIGLPGEKIAMKGGKVQVTGRDDSVQTLDETYLEDYPNGDFDTVLLGYDEYFVMGDNRNASADSRIWGALPKKLIVGRALVRLFPLSDIELYPGAIQ</sequence>
<dbReference type="GO" id="GO:0016020">
    <property type="term" value="C:membrane"/>
    <property type="evidence" value="ECO:0007669"/>
    <property type="project" value="UniProtKB-SubCell"/>
</dbReference>
<evidence type="ECO:0000256" key="8">
    <source>
        <dbReference type="RuleBase" id="RU362042"/>
    </source>
</evidence>
<dbReference type="GO" id="GO:0004252">
    <property type="term" value="F:serine-type endopeptidase activity"/>
    <property type="evidence" value="ECO:0007669"/>
    <property type="project" value="InterPro"/>
</dbReference>
<comment type="catalytic activity">
    <reaction evidence="1 7">
        <text>Cleavage of hydrophobic, N-terminal signal or leader sequences from secreted and periplasmic proteins.</text>
        <dbReference type="EC" id="3.4.21.89"/>
    </reaction>
</comment>
<evidence type="ECO:0000256" key="6">
    <source>
        <dbReference type="PIRSR" id="PIRSR600223-1"/>
    </source>
</evidence>
<dbReference type="Pfam" id="PF10502">
    <property type="entry name" value="Peptidase_S26"/>
    <property type="match status" value="1"/>
</dbReference>
<evidence type="ECO:0000256" key="7">
    <source>
        <dbReference type="RuleBase" id="RU003993"/>
    </source>
</evidence>
<keyword evidence="7" id="KW-0472">Membrane</keyword>
<organism evidence="10 11">
    <name type="scientific">Candidatus Lloydbacteria bacterium CG22_combo_CG10-13_8_21_14_all_47_15</name>
    <dbReference type="NCBI Taxonomy" id="1974635"/>
    <lineage>
        <taxon>Bacteria</taxon>
        <taxon>Candidatus Lloydiibacteriota</taxon>
    </lineage>
</organism>
<dbReference type="EMBL" id="PCTL01000002">
    <property type="protein sequence ID" value="PIP73914.1"/>
    <property type="molecule type" value="Genomic_DNA"/>
</dbReference>
<protein>
    <recommendedName>
        <fullName evidence="3 7">Signal peptidase I</fullName>
        <ecNumber evidence="3 7">3.4.21.89</ecNumber>
    </recommendedName>
</protein>
<keyword evidence="7" id="KW-1133">Transmembrane helix</keyword>
<dbReference type="PRINTS" id="PR00727">
    <property type="entry name" value="LEADERPTASE"/>
</dbReference>
<keyword evidence="7" id="KW-0812">Transmembrane</keyword>
<dbReference type="PROSITE" id="PS00761">
    <property type="entry name" value="SPASE_I_3"/>
    <property type="match status" value="1"/>
</dbReference>